<comment type="caution">
    <text evidence="3">The sequence shown here is derived from an EMBL/GenBank/DDBJ whole genome shotgun (WGS) entry which is preliminary data.</text>
</comment>
<evidence type="ECO:0000313" key="3">
    <source>
        <dbReference type="EMBL" id="KAK3364851.1"/>
    </source>
</evidence>
<dbReference type="Pfam" id="PF01556">
    <property type="entry name" value="DnaJ_C"/>
    <property type="match status" value="1"/>
</dbReference>
<dbReference type="Proteomes" id="UP001287356">
    <property type="component" value="Unassembled WGS sequence"/>
</dbReference>
<dbReference type="InterPro" id="IPR044713">
    <property type="entry name" value="DNJA1/2-like"/>
</dbReference>
<feature type="compositionally biased region" description="Low complexity" evidence="1">
    <location>
        <begin position="270"/>
        <end position="282"/>
    </location>
</feature>
<feature type="region of interest" description="Disordered" evidence="1">
    <location>
        <begin position="161"/>
        <end position="224"/>
    </location>
</feature>
<dbReference type="Gene3D" id="2.10.230.10">
    <property type="entry name" value="Heat shock protein DnaJ, cysteine-rich domain"/>
    <property type="match status" value="2"/>
</dbReference>
<dbReference type="EMBL" id="JAULSN010000009">
    <property type="protein sequence ID" value="KAK3364851.1"/>
    <property type="molecule type" value="Genomic_DNA"/>
</dbReference>
<reference evidence="3" key="1">
    <citation type="journal article" date="2023" name="Mol. Phylogenet. Evol.">
        <title>Genome-scale phylogeny and comparative genomics of the fungal order Sordariales.</title>
        <authorList>
            <person name="Hensen N."/>
            <person name="Bonometti L."/>
            <person name="Westerberg I."/>
            <person name="Brannstrom I.O."/>
            <person name="Guillou S."/>
            <person name="Cros-Aarteil S."/>
            <person name="Calhoun S."/>
            <person name="Haridas S."/>
            <person name="Kuo A."/>
            <person name="Mondo S."/>
            <person name="Pangilinan J."/>
            <person name="Riley R."/>
            <person name="LaButti K."/>
            <person name="Andreopoulos B."/>
            <person name="Lipzen A."/>
            <person name="Chen C."/>
            <person name="Yan M."/>
            <person name="Daum C."/>
            <person name="Ng V."/>
            <person name="Clum A."/>
            <person name="Steindorff A."/>
            <person name="Ohm R.A."/>
            <person name="Martin F."/>
            <person name="Silar P."/>
            <person name="Natvig D.O."/>
            <person name="Lalanne C."/>
            <person name="Gautier V."/>
            <person name="Ament-Velasquez S.L."/>
            <person name="Kruys A."/>
            <person name="Hutchinson M.I."/>
            <person name="Powell A.J."/>
            <person name="Barry K."/>
            <person name="Miller A.N."/>
            <person name="Grigoriev I.V."/>
            <person name="Debuchy R."/>
            <person name="Gladieux P."/>
            <person name="Hiltunen Thoren M."/>
            <person name="Johannesson H."/>
        </authorList>
    </citation>
    <scope>NUCLEOTIDE SEQUENCE</scope>
    <source>
        <strain evidence="3">CBS 958.72</strain>
    </source>
</reference>
<dbReference type="SUPFAM" id="SSF49493">
    <property type="entry name" value="HSP40/DnaJ peptide-binding domain"/>
    <property type="match status" value="1"/>
</dbReference>
<organism evidence="3 4">
    <name type="scientific">Lasiosphaeria ovina</name>
    <dbReference type="NCBI Taxonomy" id="92902"/>
    <lineage>
        <taxon>Eukaryota</taxon>
        <taxon>Fungi</taxon>
        <taxon>Dikarya</taxon>
        <taxon>Ascomycota</taxon>
        <taxon>Pezizomycotina</taxon>
        <taxon>Sordariomycetes</taxon>
        <taxon>Sordariomycetidae</taxon>
        <taxon>Sordariales</taxon>
        <taxon>Lasiosphaeriaceae</taxon>
        <taxon>Lasiosphaeria</taxon>
    </lineage>
</organism>
<dbReference type="InterPro" id="IPR008971">
    <property type="entry name" value="HSP40/DnaJ_pept-bd"/>
</dbReference>
<feature type="domain" description="Chaperone DnaJ C-terminal" evidence="2">
    <location>
        <begin position="53"/>
        <end position="136"/>
    </location>
</feature>
<gene>
    <name evidence="3" type="ORF">B0T24DRAFT_598178</name>
</gene>
<dbReference type="AlphaFoldDB" id="A0AAE0JUU5"/>
<dbReference type="Gene3D" id="2.60.260.20">
    <property type="entry name" value="Urease metallochaperone UreE, N-terminal domain"/>
    <property type="match status" value="2"/>
</dbReference>
<feature type="region of interest" description="Disordered" evidence="1">
    <location>
        <begin position="1"/>
        <end position="49"/>
    </location>
</feature>
<feature type="compositionally biased region" description="Basic and acidic residues" evidence="1">
    <location>
        <begin position="190"/>
        <end position="199"/>
    </location>
</feature>
<evidence type="ECO:0000256" key="1">
    <source>
        <dbReference type="SAM" id="MobiDB-lite"/>
    </source>
</evidence>
<keyword evidence="4" id="KW-1185">Reference proteome</keyword>
<name>A0AAE0JUU5_9PEZI</name>
<dbReference type="GO" id="GO:0006457">
    <property type="term" value="P:protein folding"/>
    <property type="evidence" value="ECO:0007669"/>
    <property type="project" value="InterPro"/>
</dbReference>
<evidence type="ECO:0000313" key="4">
    <source>
        <dbReference type="Proteomes" id="UP001287356"/>
    </source>
</evidence>
<dbReference type="InterPro" id="IPR002939">
    <property type="entry name" value="DnaJ_C"/>
</dbReference>
<proteinExistence type="predicted"/>
<accession>A0AAE0JUU5</accession>
<evidence type="ECO:0000259" key="2">
    <source>
        <dbReference type="Pfam" id="PF01556"/>
    </source>
</evidence>
<dbReference type="PANTHER" id="PTHR43888">
    <property type="entry name" value="DNAJ-LIKE-2, ISOFORM A-RELATED"/>
    <property type="match status" value="1"/>
</dbReference>
<sequence length="327" mass="34615">MPPYASAHDGFFMPDLRSRGGGWPGESPELSEPKPGRQSLEPADATQRVSDGKVTLEELYKGKTVKFAAEKKVICGQCNGSGAKDKVKPEEKDRCKKCKGKRTVTESKALELYIPRGSMQGERITLEGEADQMPDQAPRPGRGARAVEAVAKLGCVARSLSAGQAPGVEPAPGHQPRLDLRRRGGSHGSAADRRGDKSRRPLTVSFSSRPRAGAMPRVPLDGGDSWRAFETTMISPVDSGRPFLAVGDWRGTGSSIGGDNGSSSHARRLSATASTVGSSTASSGGGFSSSERPLSREGSVSVPDGPSRIENLCQTVRASQVDEKRQC</sequence>
<reference evidence="3" key="2">
    <citation type="submission" date="2023-06" db="EMBL/GenBank/DDBJ databases">
        <authorList>
            <consortium name="Lawrence Berkeley National Laboratory"/>
            <person name="Haridas S."/>
            <person name="Hensen N."/>
            <person name="Bonometti L."/>
            <person name="Westerberg I."/>
            <person name="Brannstrom I.O."/>
            <person name="Guillou S."/>
            <person name="Cros-Aarteil S."/>
            <person name="Calhoun S."/>
            <person name="Kuo A."/>
            <person name="Mondo S."/>
            <person name="Pangilinan J."/>
            <person name="Riley R."/>
            <person name="Labutti K."/>
            <person name="Andreopoulos B."/>
            <person name="Lipzen A."/>
            <person name="Chen C."/>
            <person name="Yanf M."/>
            <person name="Daum C."/>
            <person name="Ng V."/>
            <person name="Clum A."/>
            <person name="Steindorff A."/>
            <person name="Ohm R."/>
            <person name="Martin F."/>
            <person name="Silar P."/>
            <person name="Natvig D."/>
            <person name="Lalanne C."/>
            <person name="Gautier V."/>
            <person name="Ament-Velasquez S.L."/>
            <person name="Kruys A."/>
            <person name="Hutchinson M.I."/>
            <person name="Powell A.J."/>
            <person name="Barry K."/>
            <person name="Miller A.N."/>
            <person name="Grigoriev I.V."/>
            <person name="Debuchy R."/>
            <person name="Gladieux P."/>
            <person name="Thoren M.H."/>
            <person name="Johannesson H."/>
        </authorList>
    </citation>
    <scope>NUCLEOTIDE SEQUENCE</scope>
    <source>
        <strain evidence="3">CBS 958.72</strain>
    </source>
</reference>
<dbReference type="GO" id="GO:0030544">
    <property type="term" value="F:Hsp70 protein binding"/>
    <property type="evidence" value="ECO:0007669"/>
    <property type="project" value="InterPro"/>
</dbReference>
<protein>
    <recommendedName>
        <fullName evidence="2">Chaperone DnaJ C-terminal domain-containing protein</fullName>
    </recommendedName>
</protein>
<dbReference type="GO" id="GO:0051082">
    <property type="term" value="F:unfolded protein binding"/>
    <property type="evidence" value="ECO:0007669"/>
    <property type="project" value="InterPro"/>
</dbReference>
<feature type="region of interest" description="Disordered" evidence="1">
    <location>
        <begin position="240"/>
        <end position="327"/>
    </location>
</feature>